<keyword evidence="5" id="KW-1185">Reference proteome</keyword>
<evidence type="ECO:0000259" key="3">
    <source>
        <dbReference type="PROSITE" id="PS51253"/>
    </source>
</evidence>
<dbReference type="PROSITE" id="PS51253">
    <property type="entry name" value="HTH_CENPB"/>
    <property type="match status" value="1"/>
</dbReference>
<dbReference type="EMBL" id="JWZT01000787">
    <property type="protein sequence ID" value="KII73547.1"/>
    <property type="molecule type" value="Genomic_DNA"/>
</dbReference>
<keyword evidence="1" id="KW-0238">DNA-binding</keyword>
<evidence type="ECO:0000313" key="5">
    <source>
        <dbReference type="Proteomes" id="UP000031668"/>
    </source>
</evidence>
<keyword evidence="2" id="KW-1133">Transmembrane helix</keyword>
<feature type="domain" description="HTH CENPB-type" evidence="3">
    <location>
        <begin position="64"/>
        <end position="135"/>
    </location>
</feature>
<protein>
    <submittedName>
        <fullName evidence="4">Tigger transposable element-derived protein 4</fullName>
    </submittedName>
</protein>
<accession>A0A0C2NHQ2</accession>
<evidence type="ECO:0000256" key="1">
    <source>
        <dbReference type="ARBA" id="ARBA00023125"/>
    </source>
</evidence>
<dbReference type="OMA" id="ESAVFMW"/>
<dbReference type="PANTHER" id="PTHR19303:SF73">
    <property type="entry name" value="PROTEIN PDC2"/>
    <property type="match status" value="1"/>
</dbReference>
<gene>
    <name evidence="4" type="ORF">RF11_03509</name>
</gene>
<feature type="transmembrane region" description="Helical" evidence="2">
    <location>
        <begin position="158"/>
        <end position="180"/>
    </location>
</feature>
<name>A0A0C2NHQ2_THEKT</name>
<evidence type="ECO:0000313" key="4">
    <source>
        <dbReference type="EMBL" id="KII73547.1"/>
    </source>
</evidence>
<dbReference type="GO" id="GO:0005634">
    <property type="term" value="C:nucleus"/>
    <property type="evidence" value="ECO:0007669"/>
    <property type="project" value="TreeGrafter"/>
</dbReference>
<sequence length="219" mass="25207">MPRYDLTLSSKIALLDKIKSQPLNTSYRRLAEITGVPKSTIARVLLQESQLRQESVLPEGQAETFKRKREGKDPDVEEALDQWFSIVSAKGVNINGPTLKAKSQELAKKLARKDFKATDGWLSRWKARHNIKFKKRMVERADPTTNVPNSGKLRKVILFYRIFVLMTFTMLMKPASIIVLRQTVPYAINTLHCLVIKKRWTALLCYAVQICQVLTNERY</sequence>
<dbReference type="GO" id="GO:0003677">
    <property type="term" value="F:DNA binding"/>
    <property type="evidence" value="ECO:0007669"/>
    <property type="project" value="UniProtKB-KW"/>
</dbReference>
<evidence type="ECO:0000256" key="2">
    <source>
        <dbReference type="SAM" id="Phobius"/>
    </source>
</evidence>
<dbReference type="Gene3D" id="1.10.10.60">
    <property type="entry name" value="Homeodomain-like"/>
    <property type="match status" value="1"/>
</dbReference>
<dbReference type="Pfam" id="PF03221">
    <property type="entry name" value="HTH_Tnp_Tc5"/>
    <property type="match status" value="1"/>
</dbReference>
<dbReference type="InterPro" id="IPR050863">
    <property type="entry name" value="CenT-Element_Derived"/>
</dbReference>
<comment type="caution">
    <text evidence="4">The sequence shown here is derived from an EMBL/GenBank/DDBJ whole genome shotgun (WGS) entry which is preliminary data.</text>
</comment>
<dbReference type="AlphaFoldDB" id="A0A0C2NHQ2"/>
<dbReference type="SUPFAM" id="SSF46689">
    <property type="entry name" value="Homeodomain-like"/>
    <property type="match status" value="1"/>
</dbReference>
<organism evidence="4 5">
    <name type="scientific">Thelohanellus kitauei</name>
    <name type="common">Myxosporean</name>
    <dbReference type="NCBI Taxonomy" id="669202"/>
    <lineage>
        <taxon>Eukaryota</taxon>
        <taxon>Metazoa</taxon>
        <taxon>Cnidaria</taxon>
        <taxon>Myxozoa</taxon>
        <taxon>Myxosporea</taxon>
        <taxon>Bivalvulida</taxon>
        <taxon>Platysporina</taxon>
        <taxon>Myxobolidae</taxon>
        <taxon>Thelohanellus</taxon>
    </lineage>
</organism>
<reference evidence="4 5" key="1">
    <citation type="journal article" date="2014" name="Genome Biol. Evol.">
        <title>The genome of the myxosporean Thelohanellus kitauei shows adaptations to nutrient acquisition within its fish host.</title>
        <authorList>
            <person name="Yang Y."/>
            <person name="Xiong J."/>
            <person name="Zhou Z."/>
            <person name="Huo F."/>
            <person name="Miao W."/>
            <person name="Ran C."/>
            <person name="Liu Y."/>
            <person name="Zhang J."/>
            <person name="Feng J."/>
            <person name="Wang M."/>
            <person name="Wang M."/>
            <person name="Wang L."/>
            <person name="Yao B."/>
        </authorList>
    </citation>
    <scope>NUCLEOTIDE SEQUENCE [LARGE SCALE GENOMIC DNA]</scope>
    <source>
        <strain evidence="4">Wuqing</strain>
    </source>
</reference>
<dbReference type="InterPro" id="IPR009057">
    <property type="entry name" value="Homeodomain-like_sf"/>
</dbReference>
<keyword evidence="2" id="KW-0472">Membrane</keyword>
<dbReference type="OrthoDB" id="5977792at2759"/>
<dbReference type="InterPro" id="IPR006600">
    <property type="entry name" value="HTH_CenpB_DNA-bd_dom"/>
</dbReference>
<proteinExistence type="predicted"/>
<keyword evidence="2" id="KW-0812">Transmembrane</keyword>
<dbReference type="SMART" id="SM00674">
    <property type="entry name" value="CENPB"/>
    <property type="match status" value="1"/>
</dbReference>
<dbReference type="Proteomes" id="UP000031668">
    <property type="component" value="Unassembled WGS sequence"/>
</dbReference>
<dbReference type="PANTHER" id="PTHR19303">
    <property type="entry name" value="TRANSPOSON"/>
    <property type="match status" value="1"/>
</dbReference>